<keyword evidence="2" id="KW-0808">Transferase</keyword>
<dbReference type="CDD" id="cd03487">
    <property type="entry name" value="RT_Bac_retron_II"/>
    <property type="match status" value="1"/>
</dbReference>
<dbReference type="InterPro" id="IPR000123">
    <property type="entry name" value="Reverse_transcriptase_msDNA"/>
</dbReference>
<evidence type="ECO:0000256" key="7">
    <source>
        <dbReference type="ARBA" id="ARBA00023118"/>
    </source>
</evidence>
<dbReference type="Pfam" id="PF00078">
    <property type="entry name" value="RVT_1"/>
    <property type="match status" value="1"/>
</dbReference>
<sequence>MRKYSFDFEVIIIFIYKENFFYDFILRNSLEDINKVIENKHDCYYTVKIPKKGGFRVLNCIKNETLLYQLQTSLKHNFLNKIPIAENVYGFVKEQSYRDFLTPHVWENNQPRFYLRVDIRDFFGSINSNTIGEVLKYYFKTDDKSSREMIKLLTELISLDGVLPQGAVTSPVVSNIIFRQLDLRIQKYCKKLDFIYTRYADDLLFSSTNKRLHDPFFIKIISAILNSQSFKINTSKIKSTDLEISLNGFVVGKNLRISRSKKRDINRVLFIYEDQKPENVQDFLNLLNSNKFKSRYNVNNQYFLNKTNLLNYLSGYRSFLISWLPENRSSPEFIKNKKYIKRLESLITITNNMK</sequence>
<evidence type="ECO:0000256" key="3">
    <source>
        <dbReference type="ARBA" id="ARBA00022695"/>
    </source>
</evidence>
<dbReference type="InterPro" id="IPR043502">
    <property type="entry name" value="DNA/RNA_pol_sf"/>
</dbReference>
<keyword evidence="4" id="KW-0479">Metal-binding</keyword>
<dbReference type="SUPFAM" id="SSF56672">
    <property type="entry name" value="DNA/RNA polymerases"/>
    <property type="match status" value="1"/>
</dbReference>
<accession>A0AA46P1Y6</accession>
<keyword evidence="3" id="KW-0548">Nucleotidyltransferase</keyword>
<dbReference type="PRINTS" id="PR00866">
    <property type="entry name" value="RNADNAPOLMS"/>
</dbReference>
<keyword evidence="7" id="KW-0051">Antiviral defense</keyword>
<dbReference type="PROSITE" id="PS50878">
    <property type="entry name" value="RT_POL"/>
    <property type="match status" value="1"/>
</dbReference>
<proteinExistence type="inferred from homology"/>
<keyword evidence="6 11" id="KW-0695">RNA-directed DNA polymerase</keyword>
<evidence type="ECO:0000313" key="12">
    <source>
        <dbReference type="Proteomes" id="UP001163104"/>
    </source>
</evidence>
<dbReference type="InterPro" id="IPR000477">
    <property type="entry name" value="RT_dom"/>
</dbReference>
<keyword evidence="5" id="KW-0460">Magnesium</keyword>
<dbReference type="EC" id="2.7.7.49" evidence="1"/>
<dbReference type="RefSeq" id="WP_263599595.1">
    <property type="nucleotide sequence ID" value="NZ_CP107027.1"/>
</dbReference>
<feature type="domain" description="Reverse transcriptase" evidence="10">
    <location>
        <begin position="1"/>
        <end position="251"/>
    </location>
</feature>
<dbReference type="GO" id="GO:0003964">
    <property type="term" value="F:RNA-directed DNA polymerase activity"/>
    <property type="evidence" value="ECO:0007669"/>
    <property type="project" value="UniProtKB-KW"/>
</dbReference>
<evidence type="ECO:0000256" key="9">
    <source>
        <dbReference type="ARBA" id="ARBA00048173"/>
    </source>
</evidence>
<dbReference type="GO" id="GO:0051607">
    <property type="term" value="P:defense response to virus"/>
    <property type="evidence" value="ECO:0007669"/>
    <property type="project" value="UniProtKB-KW"/>
</dbReference>
<evidence type="ECO:0000256" key="4">
    <source>
        <dbReference type="ARBA" id="ARBA00022723"/>
    </source>
</evidence>
<dbReference type="AlphaFoldDB" id="A0AA46P1Y6"/>
<evidence type="ECO:0000256" key="5">
    <source>
        <dbReference type="ARBA" id="ARBA00022842"/>
    </source>
</evidence>
<dbReference type="GO" id="GO:0046872">
    <property type="term" value="F:metal ion binding"/>
    <property type="evidence" value="ECO:0007669"/>
    <property type="project" value="UniProtKB-KW"/>
</dbReference>
<name>A0AA46P1Y6_CYTFI</name>
<reference evidence="11" key="1">
    <citation type="submission" date="2022-10" db="EMBL/GenBank/DDBJ databases">
        <title>Mechanism of multi-heavy metal repair in Cytobacillus Firmus M7.</title>
        <authorList>
            <person name="Li X."/>
            <person name="Yu C."/>
        </authorList>
    </citation>
    <scope>NUCLEOTIDE SEQUENCE</scope>
    <source>
        <strain evidence="11">M7</strain>
    </source>
</reference>
<evidence type="ECO:0000259" key="10">
    <source>
        <dbReference type="PROSITE" id="PS50878"/>
    </source>
</evidence>
<comment type="similarity">
    <text evidence="8">Belongs to the bacterial reverse transcriptase family.</text>
</comment>
<comment type="catalytic activity">
    <reaction evidence="9">
        <text>DNA(n) + a 2'-deoxyribonucleoside 5'-triphosphate = DNA(n+1) + diphosphate</text>
        <dbReference type="Rhea" id="RHEA:22508"/>
        <dbReference type="Rhea" id="RHEA-COMP:17339"/>
        <dbReference type="Rhea" id="RHEA-COMP:17340"/>
        <dbReference type="ChEBI" id="CHEBI:33019"/>
        <dbReference type="ChEBI" id="CHEBI:61560"/>
        <dbReference type="ChEBI" id="CHEBI:173112"/>
        <dbReference type="EC" id="2.7.7.49"/>
    </reaction>
</comment>
<protein>
    <recommendedName>
        <fullName evidence="1">RNA-directed DNA polymerase</fullName>
        <ecNumber evidence="1">2.7.7.49</ecNumber>
    </recommendedName>
</protein>
<dbReference type="Proteomes" id="UP001163104">
    <property type="component" value="Chromosome"/>
</dbReference>
<evidence type="ECO:0000313" key="11">
    <source>
        <dbReference type="EMBL" id="UYG95327.1"/>
    </source>
</evidence>
<evidence type="ECO:0000256" key="6">
    <source>
        <dbReference type="ARBA" id="ARBA00022918"/>
    </source>
</evidence>
<evidence type="ECO:0000256" key="1">
    <source>
        <dbReference type="ARBA" id="ARBA00012493"/>
    </source>
</evidence>
<dbReference type="EMBL" id="CP107027">
    <property type="protein sequence ID" value="UYG95327.1"/>
    <property type="molecule type" value="Genomic_DNA"/>
</dbReference>
<dbReference type="PANTHER" id="PTHR34047:SF7">
    <property type="entry name" value="RNA-DIRECTED DNA POLYMERASE"/>
    <property type="match status" value="1"/>
</dbReference>
<dbReference type="GO" id="GO:0003723">
    <property type="term" value="F:RNA binding"/>
    <property type="evidence" value="ECO:0007669"/>
    <property type="project" value="InterPro"/>
</dbReference>
<organism evidence="11 12">
    <name type="scientific">Cytobacillus firmus</name>
    <name type="common">Bacillus firmus</name>
    <dbReference type="NCBI Taxonomy" id="1399"/>
    <lineage>
        <taxon>Bacteria</taxon>
        <taxon>Bacillati</taxon>
        <taxon>Bacillota</taxon>
        <taxon>Bacilli</taxon>
        <taxon>Bacillales</taxon>
        <taxon>Bacillaceae</taxon>
        <taxon>Cytobacillus</taxon>
    </lineage>
</organism>
<gene>
    <name evidence="11" type="ORF">OD459_24640</name>
</gene>
<dbReference type="PANTHER" id="PTHR34047">
    <property type="entry name" value="NUCLEAR INTRON MATURASE 1, MITOCHONDRIAL-RELATED"/>
    <property type="match status" value="1"/>
</dbReference>
<evidence type="ECO:0000256" key="8">
    <source>
        <dbReference type="ARBA" id="ARBA00034120"/>
    </source>
</evidence>
<evidence type="ECO:0000256" key="2">
    <source>
        <dbReference type="ARBA" id="ARBA00022679"/>
    </source>
</evidence>
<dbReference type="InterPro" id="IPR051083">
    <property type="entry name" value="GrpII_Intron_Splice-Mob/Def"/>
</dbReference>